<accession>A0AAD6BBB1</accession>
<dbReference type="Proteomes" id="UP001219934">
    <property type="component" value="Unassembled WGS sequence"/>
</dbReference>
<name>A0AAD6BBB1_9TELE</name>
<reference evidence="1" key="1">
    <citation type="submission" date="2022-11" db="EMBL/GenBank/DDBJ databases">
        <title>Chromosome-level genome of Pogonophryne albipinna.</title>
        <authorList>
            <person name="Jo E."/>
        </authorList>
    </citation>
    <scope>NUCLEOTIDE SEQUENCE</scope>
    <source>
        <strain evidence="1">SGF0006</strain>
        <tissue evidence="1">Muscle</tissue>
    </source>
</reference>
<evidence type="ECO:0000313" key="2">
    <source>
        <dbReference type="Proteomes" id="UP001219934"/>
    </source>
</evidence>
<proteinExistence type="predicted"/>
<sequence>MDLWALQTSRPNPNPCPLPWVSDYKLAAGDGGWARDGVYPQVRPPRWASLGARWPHCQQAGPALIKDVEPNWSRQHLLPLNLGG</sequence>
<gene>
    <name evidence="1" type="ORF">JOQ06_029097</name>
</gene>
<protein>
    <submittedName>
        <fullName evidence="1">Uncharacterized protein</fullName>
    </submittedName>
</protein>
<keyword evidence="2" id="KW-1185">Reference proteome</keyword>
<organism evidence="1 2">
    <name type="scientific">Pogonophryne albipinna</name>
    <dbReference type="NCBI Taxonomy" id="1090488"/>
    <lineage>
        <taxon>Eukaryota</taxon>
        <taxon>Metazoa</taxon>
        <taxon>Chordata</taxon>
        <taxon>Craniata</taxon>
        <taxon>Vertebrata</taxon>
        <taxon>Euteleostomi</taxon>
        <taxon>Actinopterygii</taxon>
        <taxon>Neopterygii</taxon>
        <taxon>Teleostei</taxon>
        <taxon>Neoteleostei</taxon>
        <taxon>Acanthomorphata</taxon>
        <taxon>Eupercaria</taxon>
        <taxon>Perciformes</taxon>
        <taxon>Notothenioidei</taxon>
        <taxon>Pogonophryne</taxon>
    </lineage>
</organism>
<evidence type="ECO:0000313" key="1">
    <source>
        <dbReference type="EMBL" id="KAJ4939654.1"/>
    </source>
</evidence>
<comment type="caution">
    <text evidence="1">The sequence shown here is derived from an EMBL/GenBank/DDBJ whole genome shotgun (WGS) entry which is preliminary data.</text>
</comment>
<dbReference type="EMBL" id="JAPTMU010000008">
    <property type="protein sequence ID" value="KAJ4939654.1"/>
    <property type="molecule type" value="Genomic_DNA"/>
</dbReference>
<dbReference type="AlphaFoldDB" id="A0AAD6BBB1"/>